<dbReference type="SUPFAM" id="SSF56219">
    <property type="entry name" value="DNase I-like"/>
    <property type="match status" value="1"/>
</dbReference>
<dbReference type="Gene3D" id="3.60.10.10">
    <property type="entry name" value="Endonuclease/exonuclease/phosphatase"/>
    <property type="match status" value="1"/>
</dbReference>
<evidence type="ECO:0000313" key="2">
    <source>
        <dbReference type="Proteomes" id="UP001516400"/>
    </source>
</evidence>
<organism evidence="1 2">
    <name type="scientific">Cryptolaemus montrouzieri</name>
    <dbReference type="NCBI Taxonomy" id="559131"/>
    <lineage>
        <taxon>Eukaryota</taxon>
        <taxon>Metazoa</taxon>
        <taxon>Ecdysozoa</taxon>
        <taxon>Arthropoda</taxon>
        <taxon>Hexapoda</taxon>
        <taxon>Insecta</taxon>
        <taxon>Pterygota</taxon>
        <taxon>Neoptera</taxon>
        <taxon>Endopterygota</taxon>
        <taxon>Coleoptera</taxon>
        <taxon>Polyphaga</taxon>
        <taxon>Cucujiformia</taxon>
        <taxon>Coccinelloidea</taxon>
        <taxon>Coccinellidae</taxon>
        <taxon>Scymninae</taxon>
        <taxon>Scymnini</taxon>
        <taxon>Cryptolaemus</taxon>
    </lineage>
</organism>
<keyword evidence="2" id="KW-1185">Reference proteome</keyword>
<gene>
    <name evidence="1" type="ORF">HHI36_022463</name>
</gene>
<dbReference type="Proteomes" id="UP001516400">
    <property type="component" value="Unassembled WGS sequence"/>
</dbReference>
<dbReference type="EMBL" id="JABFTP020000042">
    <property type="protein sequence ID" value="KAL3271995.1"/>
    <property type="molecule type" value="Genomic_DNA"/>
</dbReference>
<dbReference type="InterPro" id="IPR036691">
    <property type="entry name" value="Endo/exonu/phosph_ase_sf"/>
</dbReference>
<dbReference type="AlphaFoldDB" id="A0ABD2MZU8"/>
<sequence>MRRLRNNPLELELSIDSLNAEPDVLCLTEHWLVEEKLDFIRVENYRMVSCFSRESTVLGGSCILVKKGDRDFQEDTAIREMSIESEIEVFCVTNTTGKLVILCAYRTGLEDFKTFISGMDRVLGALFNKFHNYRVRRRAKRSSFTVVWITRGIRVYCKNKRDLYEWVRSGWVSEEYYKKYVKILKQVIEKAKIISNQSFMSGAKNRVKATWSLIKQITDQKDRNAHPLFHSFPDRAEKDQLNEDNSFFVNICPDVDKINSMHSTNIKVCAFSLFFEPKVQQNIVK</sequence>
<name>A0ABD2MZU8_9CUCU</name>
<proteinExistence type="predicted"/>
<evidence type="ECO:0000313" key="1">
    <source>
        <dbReference type="EMBL" id="KAL3271995.1"/>
    </source>
</evidence>
<accession>A0ABD2MZU8</accession>
<reference evidence="1 2" key="1">
    <citation type="journal article" date="2021" name="BMC Biol.">
        <title>Horizontally acquired antibacterial genes associated with adaptive radiation of ladybird beetles.</title>
        <authorList>
            <person name="Li H.S."/>
            <person name="Tang X.F."/>
            <person name="Huang Y.H."/>
            <person name="Xu Z.Y."/>
            <person name="Chen M.L."/>
            <person name="Du X.Y."/>
            <person name="Qiu B.Y."/>
            <person name="Chen P.T."/>
            <person name="Zhang W."/>
            <person name="Slipinski A."/>
            <person name="Escalona H.E."/>
            <person name="Waterhouse R.M."/>
            <person name="Zwick A."/>
            <person name="Pang H."/>
        </authorList>
    </citation>
    <scope>NUCLEOTIDE SEQUENCE [LARGE SCALE GENOMIC DNA]</scope>
    <source>
        <strain evidence="1">SYSU2018</strain>
    </source>
</reference>
<comment type="caution">
    <text evidence="1">The sequence shown here is derived from an EMBL/GenBank/DDBJ whole genome shotgun (WGS) entry which is preliminary data.</text>
</comment>
<protein>
    <submittedName>
        <fullName evidence="1">Uncharacterized protein</fullName>
    </submittedName>
</protein>